<proteinExistence type="predicted"/>
<dbReference type="EMBL" id="CALNXI010000605">
    <property type="protein sequence ID" value="CAH3029985.1"/>
    <property type="molecule type" value="Genomic_DNA"/>
</dbReference>
<keyword evidence="2" id="KW-1185">Reference proteome</keyword>
<gene>
    <name evidence="1" type="ORF">PEVE_00037216</name>
</gene>
<protein>
    <submittedName>
        <fullName evidence="1">Uncharacterized protein</fullName>
    </submittedName>
</protein>
<accession>A0ABN8MK70</accession>
<name>A0ABN8MK70_9CNID</name>
<sequence length="180" mass="20659">MKLVVDGRRRYFRISSIQDRVDALHIYGGERIRELIESLENALSQSSAESLNEYQKLIAKLDNHFIAMVNPDCTRSKLKKMCQSEAESVAQYHVCLRLQVAKCGFLDPDDVTRGKILHTMGDKKLRQDAMMKRYAIQQLSAHAANKEDIDRQVQHMERTLPSAPPARNQKLKVLAPERKL</sequence>
<evidence type="ECO:0000313" key="1">
    <source>
        <dbReference type="EMBL" id="CAH3029985.1"/>
    </source>
</evidence>
<reference evidence="1 2" key="1">
    <citation type="submission" date="2022-05" db="EMBL/GenBank/DDBJ databases">
        <authorList>
            <consortium name="Genoscope - CEA"/>
            <person name="William W."/>
        </authorList>
    </citation>
    <scope>NUCLEOTIDE SEQUENCE [LARGE SCALE GENOMIC DNA]</scope>
</reference>
<comment type="caution">
    <text evidence="1">The sequence shown here is derived from an EMBL/GenBank/DDBJ whole genome shotgun (WGS) entry which is preliminary data.</text>
</comment>
<evidence type="ECO:0000313" key="2">
    <source>
        <dbReference type="Proteomes" id="UP001159427"/>
    </source>
</evidence>
<dbReference type="Proteomes" id="UP001159427">
    <property type="component" value="Unassembled WGS sequence"/>
</dbReference>
<organism evidence="1 2">
    <name type="scientific">Porites evermanni</name>
    <dbReference type="NCBI Taxonomy" id="104178"/>
    <lineage>
        <taxon>Eukaryota</taxon>
        <taxon>Metazoa</taxon>
        <taxon>Cnidaria</taxon>
        <taxon>Anthozoa</taxon>
        <taxon>Hexacorallia</taxon>
        <taxon>Scleractinia</taxon>
        <taxon>Fungiina</taxon>
        <taxon>Poritidae</taxon>
        <taxon>Porites</taxon>
    </lineage>
</organism>